<name>A0A7S7NSJ4_PALFE</name>
<evidence type="ECO:0000256" key="2">
    <source>
        <dbReference type="SAM" id="SignalP"/>
    </source>
</evidence>
<protein>
    <submittedName>
        <fullName evidence="3">Uncharacterized protein</fullName>
    </submittedName>
</protein>
<reference evidence="3 4" key="1">
    <citation type="submission" date="2020-10" db="EMBL/GenBank/DDBJ databases">
        <title>Complete genome sequence of Paludibaculum fermentans P105T, a facultatively anaerobic acidobacterium capable of dissimilatory Fe(III) reduction.</title>
        <authorList>
            <person name="Dedysh S.N."/>
            <person name="Beletsky A.V."/>
            <person name="Kulichevskaya I.S."/>
            <person name="Mardanov A.V."/>
            <person name="Ravin N.V."/>
        </authorList>
    </citation>
    <scope>NUCLEOTIDE SEQUENCE [LARGE SCALE GENOMIC DNA]</scope>
    <source>
        <strain evidence="3 4">P105</strain>
    </source>
</reference>
<keyword evidence="1" id="KW-0812">Transmembrane</keyword>
<feature type="transmembrane region" description="Helical" evidence="1">
    <location>
        <begin position="288"/>
        <end position="317"/>
    </location>
</feature>
<gene>
    <name evidence="3" type="ORF">IRI77_03535</name>
</gene>
<keyword evidence="2" id="KW-0732">Signal</keyword>
<feature type="signal peptide" evidence="2">
    <location>
        <begin position="1"/>
        <end position="28"/>
    </location>
</feature>
<proteinExistence type="predicted"/>
<evidence type="ECO:0000313" key="4">
    <source>
        <dbReference type="Proteomes" id="UP000593892"/>
    </source>
</evidence>
<evidence type="ECO:0000313" key="3">
    <source>
        <dbReference type="EMBL" id="QOY89043.1"/>
    </source>
</evidence>
<dbReference type="KEGG" id="pfer:IRI77_03535"/>
<accession>A0A7S7NSJ4</accession>
<keyword evidence="4" id="KW-1185">Reference proteome</keyword>
<organism evidence="3 4">
    <name type="scientific">Paludibaculum fermentans</name>
    <dbReference type="NCBI Taxonomy" id="1473598"/>
    <lineage>
        <taxon>Bacteria</taxon>
        <taxon>Pseudomonadati</taxon>
        <taxon>Acidobacteriota</taxon>
        <taxon>Terriglobia</taxon>
        <taxon>Bryobacterales</taxon>
        <taxon>Bryobacteraceae</taxon>
        <taxon>Paludibaculum</taxon>
    </lineage>
</organism>
<sequence length="343" mass="37559">MPRVLIHTLTKSIQTAAAMLFLAASASAQIWPEAWHGSARGKVQPVPADDPMLWVEYGGDASEQAAYNGPVGKFQATAWRLKDATSALAWYQAVRPATCAGVPNLPLICTTSGSQYMAHDNYVLRFDGWRPLDQELNELFTKLPRMRSGGGLPNLPGYLPEKNRVRNSERYIVGLHSLEKFAPGIPAALVGFEDGTEAQMGRFLAPGGVELPVVVFDYHTPQLAMLRAKEFEKQAGWAIQRTGPYISVVPGSVDPKLASAILGKSEWNAQFTWNTPGKLPKMPNVGGMLVAIFELTGVLLVVCLGGGILFACLWVFLRHRRIRLDGGDDTITVIHFHDRPQSQ</sequence>
<dbReference type="Proteomes" id="UP000593892">
    <property type="component" value="Chromosome"/>
</dbReference>
<dbReference type="RefSeq" id="WP_194450705.1">
    <property type="nucleotide sequence ID" value="NZ_CP063849.1"/>
</dbReference>
<dbReference type="AlphaFoldDB" id="A0A7S7NSJ4"/>
<dbReference type="EMBL" id="CP063849">
    <property type="protein sequence ID" value="QOY89043.1"/>
    <property type="molecule type" value="Genomic_DNA"/>
</dbReference>
<evidence type="ECO:0000256" key="1">
    <source>
        <dbReference type="SAM" id="Phobius"/>
    </source>
</evidence>
<keyword evidence="1" id="KW-0472">Membrane</keyword>
<keyword evidence="1" id="KW-1133">Transmembrane helix</keyword>
<feature type="chain" id="PRO_5032380072" evidence="2">
    <location>
        <begin position="29"/>
        <end position="343"/>
    </location>
</feature>